<reference evidence="20" key="3">
    <citation type="submission" date="2025-09" db="UniProtKB">
        <authorList>
            <consortium name="Ensembl"/>
        </authorList>
    </citation>
    <scope>IDENTIFICATION</scope>
</reference>
<keyword evidence="10" id="KW-0238">DNA-binding</keyword>
<comment type="similarity">
    <text evidence="2">Belongs to the krueppel C2H2-type zinc-finger protein family.</text>
</comment>
<dbReference type="Proteomes" id="UP000005225">
    <property type="component" value="Unassembled WGS sequence"/>
</dbReference>
<dbReference type="GO" id="GO:0005634">
    <property type="term" value="C:nucleus"/>
    <property type="evidence" value="ECO:0007669"/>
    <property type="project" value="UniProtKB-SubCell"/>
</dbReference>
<evidence type="ECO:0000256" key="14">
    <source>
        <dbReference type="ARBA" id="ARBA00074461"/>
    </source>
</evidence>
<dbReference type="InterPro" id="IPR050331">
    <property type="entry name" value="Zinc_finger"/>
</dbReference>
<dbReference type="eggNOG" id="KOG2461">
    <property type="taxonomic scope" value="Eukaryota"/>
</dbReference>
<evidence type="ECO:0000256" key="11">
    <source>
        <dbReference type="ARBA" id="ARBA00023130"/>
    </source>
</evidence>
<dbReference type="HOGENOM" id="CLU_040814_0_0_1"/>
<sequence length="501" mass="55093">MKGEPAAQVGYCHKIKALGGTRGSLSSSLDFQLSQGDQVFSACRPPPDTVDTRGPSYANWLCPLPLTPFRSSQLACPQGLDLYLYTLQPALLGTVPQGLREDASSTKHQPSELHPSSTDDEKLTAKYPPRRDEMGSQPERAGKGAPCLAFSPHDSSSPSSWQNRKSPSPSAFCPFSPPAPISKELPFHFYPFYPRYPFLLPPHYLFTYGALPSVQRSHLFMLPQDTSFPTMAVPSLLMTVNEPGHHSTQRNILLPYPGTCQASGQALPSQAQNPGPRAALTYSPGLECAGVAAPAKLGPQGSQTGRAALPYPLQKENGKILYKCNVCSKTFGQLSNLKVHLRVHSGERPFQCTLCQKRFTQLAHLQKHHLVHTGERPHECPSLWATGKNHKSFWACMDRETCHKRFSSSSNLKTHLRLHLEARPFQCSICLSRFTQHVHLKMHHRLHAPRSQGLAHAHLSLASLACPAPWNQGVLDLVVVPSEKQMACHVDKIKVSLTSGG</sequence>
<dbReference type="GO" id="GO:0008270">
    <property type="term" value="F:zinc ion binding"/>
    <property type="evidence" value="ECO:0007669"/>
    <property type="project" value="UniProtKB-KW"/>
</dbReference>
<protein>
    <recommendedName>
        <fullName evidence="14">Tissue-resident T-cell transcription regulator protein ZNF683</fullName>
    </recommendedName>
    <alternativeName>
        <fullName evidence="15">Homolog of Blimp-1 in T-cell</fullName>
    </alternativeName>
    <alternativeName>
        <fullName evidence="16">Zinc finger protein 683</fullName>
    </alternativeName>
</protein>
<feature type="domain" description="C2H2-type" evidence="19">
    <location>
        <begin position="322"/>
        <end position="349"/>
    </location>
</feature>
<dbReference type="GO" id="GO:0000978">
    <property type="term" value="F:RNA polymerase II cis-regulatory region sequence-specific DNA binding"/>
    <property type="evidence" value="ECO:0007669"/>
    <property type="project" value="TreeGrafter"/>
</dbReference>
<dbReference type="InParanoid" id="H0WMK7"/>
<dbReference type="SMART" id="SM00355">
    <property type="entry name" value="ZnF_C2H2"/>
    <property type="match status" value="4"/>
</dbReference>
<keyword evidence="6 17" id="KW-0863">Zinc-finger</keyword>
<organism evidence="20 21">
    <name type="scientific">Otolemur garnettii</name>
    <name type="common">Small-eared galago</name>
    <name type="synonym">Garnett's greater bushbaby</name>
    <dbReference type="NCBI Taxonomy" id="30611"/>
    <lineage>
        <taxon>Eukaryota</taxon>
        <taxon>Metazoa</taxon>
        <taxon>Chordata</taxon>
        <taxon>Craniata</taxon>
        <taxon>Vertebrata</taxon>
        <taxon>Euteleostomi</taxon>
        <taxon>Mammalia</taxon>
        <taxon>Eutheria</taxon>
        <taxon>Euarchontoglires</taxon>
        <taxon>Primates</taxon>
        <taxon>Strepsirrhini</taxon>
        <taxon>Lorisiformes</taxon>
        <taxon>Galagidae</taxon>
        <taxon>Otolemur</taxon>
    </lineage>
</organism>
<keyword evidence="3" id="KW-0399">Innate immunity</keyword>
<keyword evidence="7" id="KW-0862">Zinc</keyword>
<dbReference type="EMBL" id="AAQR03155702">
    <property type="status" value="NOT_ANNOTATED_CDS"/>
    <property type="molecule type" value="Genomic_DNA"/>
</dbReference>
<keyword evidence="21" id="KW-1185">Reference proteome</keyword>
<evidence type="ECO:0000256" key="5">
    <source>
        <dbReference type="ARBA" id="ARBA00022737"/>
    </source>
</evidence>
<reference evidence="21" key="1">
    <citation type="submission" date="2011-03" db="EMBL/GenBank/DDBJ databases">
        <title>Version 3 of the genome sequence of Otolemur garnettii (Bushbaby).</title>
        <authorList>
            <consortium name="The Broad Institute Genome Sequencing Platform"/>
            <person name="Di Palma F."/>
            <person name="Johnson J."/>
            <person name="Lander E.S."/>
            <person name="Lindblad-Toh K."/>
            <person name="Jaffe D.B."/>
            <person name="Gnerre S."/>
            <person name="MacCallum I."/>
            <person name="Przybylski D."/>
            <person name="Ribeiro F.J."/>
            <person name="Burton J.N."/>
            <person name="Walker B.J."/>
            <person name="Sharpe T."/>
            <person name="Hall G."/>
        </authorList>
    </citation>
    <scope>NUCLEOTIDE SEQUENCE [LARGE SCALE GENOMIC DNA]</scope>
</reference>
<dbReference type="FunFam" id="3.30.160.60:FF:001272">
    <property type="entry name" value="Zinc finger protein 683"/>
    <property type="match status" value="1"/>
</dbReference>
<comment type="subcellular location">
    <subcellularLocation>
        <location evidence="1">Nucleus</location>
    </subcellularLocation>
</comment>
<evidence type="ECO:0000256" key="2">
    <source>
        <dbReference type="ARBA" id="ARBA00006991"/>
    </source>
</evidence>
<evidence type="ECO:0000256" key="7">
    <source>
        <dbReference type="ARBA" id="ARBA00022833"/>
    </source>
</evidence>
<feature type="region of interest" description="Disordered" evidence="18">
    <location>
        <begin position="98"/>
        <end position="167"/>
    </location>
</feature>
<dbReference type="GO" id="GO:0002682">
    <property type="term" value="P:regulation of immune system process"/>
    <property type="evidence" value="ECO:0007669"/>
    <property type="project" value="UniProtKB-ARBA"/>
</dbReference>
<dbReference type="STRING" id="30611.ENSOGAP00000002980"/>
<evidence type="ECO:0000256" key="12">
    <source>
        <dbReference type="ARBA" id="ARBA00023163"/>
    </source>
</evidence>
<dbReference type="SUPFAM" id="SSF57667">
    <property type="entry name" value="beta-beta-alpha zinc fingers"/>
    <property type="match status" value="2"/>
</dbReference>
<proteinExistence type="inferred from homology"/>
<evidence type="ECO:0000256" key="15">
    <source>
        <dbReference type="ARBA" id="ARBA00075301"/>
    </source>
</evidence>
<dbReference type="OMA" id="KCQMCHK"/>
<dbReference type="FunFam" id="3.30.160.60:FF:000132">
    <property type="entry name" value="PR domain zinc finger protein 1"/>
    <property type="match status" value="1"/>
</dbReference>
<dbReference type="EMBL" id="AAQR03155703">
    <property type="status" value="NOT_ANNOTATED_CDS"/>
    <property type="molecule type" value="Genomic_DNA"/>
</dbReference>
<feature type="domain" description="C2H2-type" evidence="19">
    <location>
        <begin position="350"/>
        <end position="377"/>
    </location>
</feature>
<evidence type="ECO:0000256" key="8">
    <source>
        <dbReference type="ARBA" id="ARBA00022859"/>
    </source>
</evidence>
<dbReference type="GO" id="GO:0045165">
    <property type="term" value="P:cell fate commitment"/>
    <property type="evidence" value="ECO:0007669"/>
    <property type="project" value="TreeGrafter"/>
</dbReference>
<evidence type="ECO:0000256" key="13">
    <source>
        <dbReference type="ARBA" id="ARBA00023242"/>
    </source>
</evidence>
<dbReference type="InterPro" id="IPR013087">
    <property type="entry name" value="Znf_C2H2_type"/>
</dbReference>
<evidence type="ECO:0000256" key="17">
    <source>
        <dbReference type="PROSITE-ProRule" id="PRU00042"/>
    </source>
</evidence>
<dbReference type="GO" id="GO:0006357">
    <property type="term" value="P:regulation of transcription by RNA polymerase II"/>
    <property type="evidence" value="ECO:0007669"/>
    <property type="project" value="TreeGrafter"/>
</dbReference>
<evidence type="ECO:0000313" key="21">
    <source>
        <dbReference type="Proteomes" id="UP000005225"/>
    </source>
</evidence>
<keyword evidence="5" id="KW-0677">Repeat</keyword>
<dbReference type="PANTHER" id="PTHR16515:SF53">
    <property type="entry name" value="ZINC FINGER PROTEIN 683"/>
    <property type="match status" value="1"/>
</dbReference>
<keyword evidence="13" id="KW-0539">Nucleus</keyword>
<dbReference type="GO" id="GO:0003700">
    <property type="term" value="F:DNA-binding transcription factor activity"/>
    <property type="evidence" value="ECO:0007669"/>
    <property type="project" value="TreeGrafter"/>
</dbReference>
<feature type="domain" description="C2H2-type" evidence="19">
    <location>
        <begin position="394"/>
        <end position="424"/>
    </location>
</feature>
<dbReference type="Ensembl" id="ENSOGAT00000003342.2">
    <property type="protein sequence ID" value="ENSOGAP00000002980.2"/>
    <property type="gene ID" value="ENSOGAG00000003340.2"/>
</dbReference>
<evidence type="ECO:0000259" key="19">
    <source>
        <dbReference type="PROSITE" id="PS50157"/>
    </source>
</evidence>
<feature type="compositionally biased region" description="Basic and acidic residues" evidence="18">
    <location>
        <begin position="99"/>
        <end position="134"/>
    </location>
</feature>
<dbReference type="GO" id="GO:0045087">
    <property type="term" value="P:innate immune response"/>
    <property type="evidence" value="ECO:0007669"/>
    <property type="project" value="UniProtKB-KW"/>
</dbReference>
<evidence type="ECO:0000256" key="10">
    <source>
        <dbReference type="ARBA" id="ARBA00023125"/>
    </source>
</evidence>
<dbReference type="PANTHER" id="PTHR16515">
    <property type="entry name" value="PR DOMAIN ZINC FINGER PROTEIN"/>
    <property type="match status" value="1"/>
</dbReference>
<dbReference type="AlphaFoldDB" id="H0WMK7"/>
<keyword evidence="8" id="KW-0391">Immunity</keyword>
<keyword evidence="4" id="KW-0479">Metal-binding</keyword>
<feature type="domain" description="C2H2-type" evidence="19">
    <location>
        <begin position="425"/>
        <end position="452"/>
    </location>
</feature>
<name>H0WMK7_OTOGA</name>
<evidence type="ECO:0000256" key="16">
    <source>
        <dbReference type="ARBA" id="ARBA00078155"/>
    </source>
</evidence>
<evidence type="ECO:0000313" key="20">
    <source>
        <dbReference type="Ensembl" id="ENSOGAP00000002980.2"/>
    </source>
</evidence>
<dbReference type="Gene3D" id="3.30.160.60">
    <property type="entry name" value="Classic Zinc Finger"/>
    <property type="match status" value="4"/>
</dbReference>
<accession>H0WMK7</accession>
<keyword evidence="9" id="KW-0805">Transcription regulation</keyword>
<evidence type="ECO:0000256" key="9">
    <source>
        <dbReference type="ARBA" id="ARBA00023015"/>
    </source>
</evidence>
<evidence type="ECO:0000256" key="1">
    <source>
        <dbReference type="ARBA" id="ARBA00004123"/>
    </source>
</evidence>
<keyword evidence="11" id="KW-1064">Adaptive immunity</keyword>
<evidence type="ECO:0000256" key="4">
    <source>
        <dbReference type="ARBA" id="ARBA00022723"/>
    </source>
</evidence>
<evidence type="ECO:0000256" key="6">
    <source>
        <dbReference type="ARBA" id="ARBA00022771"/>
    </source>
</evidence>
<dbReference type="GO" id="GO:0051239">
    <property type="term" value="P:regulation of multicellular organismal process"/>
    <property type="evidence" value="ECO:0007669"/>
    <property type="project" value="UniProtKB-ARBA"/>
</dbReference>
<dbReference type="GO" id="GO:0005737">
    <property type="term" value="C:cytoplasm"/>
    <property type="evidence" value="ECO:0007669"/>
    <property type="project" value="TreeGrafter"/>
</dbReference>
<feature type="compositionally biased region" description="Low complexity" evidence="18">
    <location>
        <begin position="151"/>
        <end position="167"/>
    </location>
</feature>
<dbReference type="PROSITE" id="PS00028">
    <property type="entry name" value="ZINC_FINGER_C2H2_1"/>
    <property type="match status" value="3"/>
</dbReference>
<dbReference type="PROSITE" id="PS50157">
    <property type="entry name" value="ZINC_FINGER_C2H2_2"/>
    <property type="match status" value="4"/>
</dbReference>
<dbReference type="GeneTree" id="ENSGT00940000163172"/>
<dbReference type="FunCoup" id="H0WMK7">
    <property type="interactions" value="3"/>
</dbReference>
<dbReference type="GO" id="GO:0002250">
    <property type="term" value="P:adaptive immune response"/>
    <property type="evidence" value="ECO:0007669"/>
    <property type="project" value="UniProtKB-KW"/>
</dbReference>
<reference evidence="20" key="2">
    <citation type="submission" date="2025-08" db="UniProtKB">
        <authorList>
            <consortium name="Ensembl"/>
        </authorList>
    </citation>
    <scope>IDENTIFICATION</scope>
</reference>
<keyword evidence="12" id="KW-0804">Transcription</keyword>
<dbReference type="Pfam" id="PF00096">
    <property type="entry name" value="zf-C2H2"/>
    <property type="match status" value="3"/>
</dbReference>
<dbReference type="EMBL" id="AAQR03155704">
    <property type="status" value="NOT_ANNOTATED_CDS"/>
    <property type="molecule type" value="Genomic_DNA"/>
</dbReference>
<dbReference type="InterPro" id="IPR036236">
    <property type="entry name" value="Znf_C2H2_sf"/>
</dbReference>
<evidence type="ECO:0000256" key="18">
    <source>
        <dbReference type="SAM" id="MobiDB-lite"/>
    </source>
</evidence>
<evidence type="ECO:0000256" key="3">
    <source>
        <dbReference type="ARBA" id="ARBA00022588"/>
    </source>
</evidence>